<keyword evidence="16" id="KW-1185">Reference proteome</keyword>
<evidence type="ECO:0000256" key="5">
    <source>
        <dbReference type="ARBA" id="ARBA00022729"/>
    </source>
</evidence>
<keyword evidence="6 11" id="KW-0798">TonB box</keyword>
<dbReference type="Proteomes" id="UP001155483">
    <property type="component" value="Unassembled WGS sequence"/>
</dbReference>
<keyword evidence="8 15" id="KW-0675">Receptor</keyword>
<evidence type="ECO:0000256" key="6">
    <source>
        <dbReference type="ARBA" id="ARBA00023077"/>
    </source>
</evidence>
<dbReference type="RefSeq" id="WP_279296542.1">
    <property type="nucleotide sequence ID" value="NZ_JAOTIF010000004.1"/>
</dbReference>
<dbReference type="Pfam" id="PF00593">
    <property type="entry name" value="TonB_dep_Rec_b-barrel"/>
    <property type="match status" value="1"/>
</dbReference>
<evidence type="ECO:0000256" key="10">
    <source>
        <dbReference type="PROSITE-ProRule" id="PRU01360"/>
    </source>
</evidence>
<dbReference type="GO" id="GO:0044718">
    <property type="term" value="P:siderophore transmembrane transport"/>
    <property type="evidence" value="ECO:0007669"/>
    <property type="project" value="TreeGrafter"/>
</dbReference>
<name>A0A9X2XU60_9BACT</name>
<evidence type="ECO:0000256" key="7">
    <source>
        <dbReference type="ARBA" id="ARBA00023136"/>
    </source>
</evidence>
<evidence type="ECO:0000256" key="4">
    <source>
        <dbReference type="ARBA" id="ARBA00022692"/>
    </source>
</evidence>
<dbReference type="SUPFAM" id="SSF56935">
    <property type="entry name" value="Porins"/>
    <property type="match status" value="1"/>
</dbReference>
<organism evidence="15 16">
    <name type="scientific">Paraflavisolibacter caeni</name>
    <dbReference type="NCBI Taxonomy" id="2982496"/>
    <lineage>
        <taxon>Bacteria</taxon>
        <taxon>Pseudomonadati</taxon>
        <taxon>Bacteroidota</taxon>
        <taxon>Chitinophagia</taxon>
        <taxon>Chitinophagales</taxon>
        <taxon>Chitinophagaceae</taxon>
        <taxon>Paraflavisolibacter</taxon>
    </lineage>
</organism>
<dbReference type="Gene3D" id="2.40.170.20">
    <property type="entry name" value="TonB-dependent receptor, beta-barrel domain"/>
    <property type="match status" value="1"/>
</dbReference>
<evidence type="ECO:0000313" key="15">
    <source>
        <dbReference type="EMBL" id="MCU7549101.1"/>
    </source>
</evidence>
<evidence type="ECO:0000313" key="16">
    <source>
        <dbReference type="Proteomes" id="UP001155483"/>
    </source>
</evidence>
<dbReference type="InterPro" id="IPR036942">
    <property type="entry name" value="Beta-barrel_TonB_sf"/>
</dbReference>
<dbReference type="GO" id="GO:0015344">
    <property type="term" value="F:siderophore uptake transmembrane transporter activity"/>
    <property type="evidence" value="ECO:0007669"/>
    <property type="project" value="TreeGrafter"/>
</dbReference>
<reference evidence="15" key="2">
    <citation type="submission" date="2023-04" db="EMBL/GenBank/DDBJ databases">
        <title>Paracnuella aquatica gen. nov., sp. nov., a member of the family Chitinophagaceae isolated from a hot spring.</title>
        <authorList>
            <person name="Wang C."/>
        </authorList>
    </citation>
    <scope>NUCLEOTIDE SEQUENCE</scope>
    <source>
        <strain evidence="15">LB-8</strain>
    </source>
</reference>
<keyword evidence="2 10" id="KW-0813">Transport</keyword>
<dbReference type="AlphaFoldDB" id="A0A9X2XU60"/>
<dbReference type="InterPro" id="IPR039426">
    <property type="entry name" value="TonB-dep_rcpt-like"/>
</dbReference>
<keyword evidence="9 10" id="KW-0998">Cell outer membrane</keyword>
<dbReference type="InterPro" id="IPR037066">
    <property type="entry name" value="Plug_dom_sf"/>
</dbReference>
<feature type="domain" description="TonB-dependent receptor plug" evidence="14">
    <location>
        <begin position="43"/>
        <end position="149"/>
    </location>
</feature>
<keyword evidence="4 10" id="KW-0812">Transmembrane</keyword>
<dbReference type="Pfam" id="PF07715">
    <property type="entry name" value="Plug"/>
    <property type="match status" value="1"/>
</dbReference>
<dbReference type="InterPro" id="IPR012910">
    <property type="entry name" value="Plug_dom"/>
</dbReference>
<sequence length="640" mass="70734">MQILMRSFILCGLLSGISTYAQEAEVELDPVTITASINPIKVSKTGRNIVILKGEQFSKLPVHSIDELLRYIPGVEIQARGPQGSQSDIVLRGGTFQQVLVVIDGIRLNDPNTGHFTSYIPIAPSEIERIEVLKGASSAIYGSEAVGGVIHIITKSFAAAQKTKKEATAQVTAGEYKLLNANAGAFYSNGKTAVSGGILSNNSDGQPQRGTKGFFHNNTVSVSANHLINQNWQLGLRSSYDSRDFAAQNFYTRFASDTASEKVQTFWNQMRLAYSKNSDKLSLSLGYKGVEDEYLFRPGTTPNNSKSKLLQALLVHEHQFGSQTSLVSGAQFQNKNIKSNDRGNHTVKQVAGFVALNQSIGQNFTMNPALRLDWDERGGTEWVPQMNLSYRIHKLQLRGSAGKTIRQADFTERYNNYNKPVVISGSIGNPDLTAETSFSYELGADLLATDHLKFSASWFQRNQDDLIDYVTTPYSEMPRKTNLVPNGIYALAKNISEVTTKGFETDIQFSKPLSANESIYSTVGLIWLDSKSSEATPSFYISSHASFLANYNFIYTIDRFSFGINGIYKKRQPQTLPAIHANVTSDYFVANIKADASILKNKLSVFVEVDNLFDRNYSDLLGSQMPGRWFMGGLKVAFSK</sequence>
<reference evidence="15" key="1">
    <citation type="submission" date="2022-09" db="EMBL/GenBank/DDBJ databases">
        <authorList>
            <person name="Yuan C."/>
            <person name="Ke Z."/>
        </authorList>
    </citation>
    <scope>NUCLEOTIDE SEQUENCE</scope>
    <source>
        <strain evidence="15">LB-8</strain>
    </source>
</reference>
<dbReference type="EMBL" id="JAOTIF010000004">
    <property type="protein sequence ID" value="MCU7549101.1"/>
    <property type="molecule type" value="Genomic_DNA"/>
</dbReference>
<evidence type="ECO:0000256" key="1">
    <source>
        <dbReference type="ARBA" id="ARBA00004571"/>
    </source>
</evidence>
<evidence type="ECO:0000256" key="12">
    <source>
        <dbReference type="SAM" id="SignalP"/>
    </source>
</evidence>
<comment type="caution">
    <text evidence="15">The sequence shown here is derived from an EMBL/GenBank/DDBJ whole genome shotgun (WGS) entry which is preliminary data.</text>
</comment>
<feature type="chain" id="PRO_5040798095" evidence="12">
    <location>
        <begin position="24"/>
        <end position="640"/>
    </location>
</feature>
<evidence type="ECO:0000256" key="3">
    <source>
        <dbReference type="ARBA" id="ARBA00022452"/>
    </source>
</evidence>
<dbReference type="CDD" id="cd01347">
    <property type="entry name" value="ligand_gated_channel"/>
    <property type="match status" value="1"/>
</dbReference>
<protein>
    <submittedName>
        <fullName evidence="15">TonB-dependent receptor</fullName>
    </submittedName>
</protein>
<evidence type="ECO:0000259" key="14">
    <source>
        <dbReference type="Pfam" id="PF07715"/>
    </source>
</evidence>
<evidence type="ECO:0000256" key="2">
    <source>
        <dbReference type="ARBA" id="ARBA00022448"/>
    </source>
</evidence>
<keyword evidence="3 10" id="KW-1134">Transmembrane beta strand</keyword>
<comment type="similarity">
    <text evidence="10 11">Belongs to the TonB-dependent receptor family.</text>
</comment>
<dbReference type="GO" id="GO:0009279">
    <property type="term" value="C:cell outer membrane"/>
    <property type="evidence" value="ECO:0007669"/>
    <property type="project" value="UniProtKB-SubCell"/>
</dbReference>
<evidence type="ECO:0000256" key="9">
    <source>
        <dbReference type="ARBA" id="ARBA00023237"/>
    </source>
</evidence>
<dbReference type="PROSITE" id="PS52016">
    <property type="entry name" value="TONB_DEPENDENT_REC_3"/>
    <property type="match status" value="1"/>
</dbReference>
<comment type="subcellular location">
    <subcellularLocation>
        <location evidence="1 10">Cell outer membrane</location>
        <topology evidence="1 10">Multi-pass membrane protein</topology>
    </subcellularLocation>
</comment>
<feature type="signal peptide" evidence="12">
    <location>
        <begin position="1"/>
        <end position="23"/>
    </location>
</feature>
<dbReference type="InterPro" id="IPR000531">
    <property type="entry name" value="Beta-barrel_TonB"/>
</dbReference>
<gene>
    <name evidence="15" type="ORF">OCK74_08240</name>
</gene>
<proteinExistence type="inferred from homology"/>
<dbReference type="Gene3D" id="2.170.130.10">
    <property type="entry name" value="TonB-dependent receptor, plug domain"/>
    <property type="match status" value="1"/>
</dbReference>
<accession>A0A9X2XU60</accession>
<evidence type="ECO:0000256" key="8">
    <source>
        <dbReference type="ARBA" id="ARBA00023170"/>
    </source>
</evidence>
<evidence type="ECO:0000256" key="11">
    <source>
        <dbReference type="RuleBase" id="RU003357"/>
    </source>
</evidence>
<keyword evidence="7 10" id="KW-0472">Membrane</keyword>
<keyword evidence="5 12" id="KW-0732">Signal</keyword>
<dbReference type="PANTHER" id="PTHR30069">
    <property type="entry name" value="TONB-DEPENDENT OUTER MEMBRANE RECEPTOR"/>
    <property type="match status" value="1"/>
</dbReference>
<feature type="domain" description="TonB-dependent receptor-like beta-barrel" evidence="13">
    <location>
        <begin position="184"/>
        <end position="612"/>
    </location>
</feature>
<dbReference type="PANTHER" id="PTHR30069:SF29">
    <property type="entry name" value="HEMOGLOBIN AND HEMOGLOBIN-HAPTOGLOBIN-BINDING PROTEIN 1-RELATED"/>
    <property type="match status" value="1"/>
</dbReference>
<evidence type="ECO:0000259" key="13">
    <source>
        <dbReference type="Pfam" id="PF00593"/>
    </source>
</evidence>